<sequence>MTAPMPPATRSNDPTTRSGLRRSSPPPSKTRKCALSSAEDTSTAAKKPKPKPKAQVPEAPAEPEAPVGSGEAQTTKDDAPNDKAQGEEDAAINAQGAPADLTAAERALDAGTTSITPPPRARTVSTTTNPAPPTPTQPGTMPDAQTAATPTTTTTRTPGTATLDARTSAVTAVRPYPLDQDQSLFR</sequence>
<feature type="compositionally biased region" description="Basic and acidic residues" evidence="1">
    <location>
        <begin position="74"/>
        <end position="86"/>
    </location>
</feature>
<proteinExistence type="predicted"/>
<dbReference type="EMBL" id="MU150422">
    <property type="protein sequence ID" value="KAF9456489.1"/>
    <property type="molecule type" value="Genomic_DNA"/>
</dbReference>
<evidence type="ECO:0000313" key="3">
    <source>
        <dbReference type="Proteomes" id="UP000807353"/>
    </source>
</evidence>
<dbReference type="AlphaFoldDB" id="A0A9P6CCW9"/>
<keyword evidence="3" id="KW-1185">Reference proteome</keyword>
<name>A0A9P6CCW9_9AGAR</name>
<organism evidence="2 3">
    <name type="scientific">Collybia nuda</name>
    <dbReference type="NCBI Taxonomy" id="64659"/>
    <lineage>
        <taxon>Eukaryota</taxon>
        <taxon>Fungi</taxon>
        <taxon>Dikarya</taxon>
        <taxon>Basidiomycota</taxon>
        <taxon>Agaricomycotina</taxon>
        <taxon>Agaricomycetes</taxon>
        <taxon>Agaricomycetidae</taxon>
        <taxon>Agaricales</taxon>
        <taxon>Tricholomatineae</taxon>
        <taxon>Clitocybaceae</taxon>
        <taxon>Collybia</taxon>
    </lineage>
</organism>
<feature type="region of interest" description="Disordered" evidence="1">
    <location>
        <begin position="1"/>
        <end position="186"/>
    </location>
</feature>
<feature type="compositionally biased region" description="Low complexity" evidence="1">
    <location>
        <begin position="14"/>
        <end position="23"/>
    </location>
</feature>
<evidence type="ECO:0000313" key="2">
    <source>
        <dbReference type="EMBL" id="KAF9456489.1"/>
    </source>
</evidence>
<gene>
    <name evidence="2" type="ORF">BDZ94DRAFT_1315105</name>
</gene>
<evidence type="ECO:0000256" key="1">
    <source>
        <dbReference type="SAM" id="MobiDB-lite"/>
    </source>
</evidence>
<accession>A0A9P6CCW9</accession>
<dbReference type="Proteomes" id="UP000807353">
    <property type="component" value="Unassembled WGS sequence"/>
</dbReference>
<reference evidence="2" key="1">
    <citation type="submission" date="2020-11" db="EMBL/GenBank/DDBJ databases">
        <authorList>
            <consortium name="DOE Joint Genome Institute"/>
            <person name="Ahrendt S."/>
            <person name="Riley R."/>
            <person name="Andreopoulos W."/>
            <person name="Labutti K."/>
            <person name="Pangilinan J."/>
            <person name="Ruiz-Duenas F.J."/>
            <person name="Barrasa J.M."/>
            <person name="Sanchez-Garcia M."/>
            <person name="Camarero S."/>
            <person name="Miyauchi S."/>
            <person name="Serrano A."/>
            <person name="Linde D."/>
            <person name="Babiker R."/>
            <person name="Drula E."/>
            <person name="Ayuso-Fernandez I."/>
            <person name="Pacheco R."/>
            <person name="Padilla G."/>
            <person name="Ferreira P."/>
            <person name="Barriuso J."/>
            <person name="Kellner H."/>
            <person name="Castanera R."/>
            <person name="Alfaro M."/>
            <person name="Ramirez L."/>
            <person name="Pisabarro A.G."/>
            <person name="Kuo A."/>
            <person name="Tritt A."/>
            <person name="Lipzen A."/>
            <person name="He G."/>
            <person name="Yan M."/>
            <person name="Ng V."/>
            <person name="Cullen D."/>
            <person name="Martin F."/>
            <person name="Rosso M.-N."/>
            <person name="Henrissat B."/>
            <person name="Hibbett D."/>
            <person name="Martinez A.T."/>
            <person name="Grigoriev I.V."/>
        </authorList>
    </citation>
    <scope>NUCLEOTIDE SEQUENCE</scope>
    <source>
        <strain evidence="2">CBS 247.69</strain>
    </source>
</reference>
<comment type="caution">
    <text evidence="2">The sequence shown here is derived from an EMBL/GenBank/DDBJ whole genome shotgun (WGS) entry which is preliminary data.</text>
</comment>
<feature type="compositionally biased region" description="Low complexity" evidence="1">
    <location>
        <begin position="53"/>
        <end position="66"/>
    </location>
</feature>
<feature type="compositionally biased region" description="Low complexity" evidence="1">
    <location>
        <begin position="137"/>
        <end position="162"/>
    </location>
</feature>
<protein>
    <submittedName>
        <fullName evidence="2">Uncharacterized protein</fullName>
    </submittedName>
</protein>